<sequence>MIEYNATLYKKMGFTVIRRIGKKQLCSGLLLLSSYVGMAQNLNLNATGPGSRAMAMGGAFIGVADDATAMYWNPAGIAMLNYDDELAEGIGPHLLCSGRNTTLQVPIDATRFSTTSNFGPTFIGAVMPFSASRLKGERHYRIGDLDRNIVLGVAYQSVTDANKYTIDRTVASATESIKNNLTISNASLSAAYQLSRYVGIGLTANYWFGMGNKLNYSSGERTLNVNRTGEGTYDISGVNFVTGILADFYEANVPLRVGLRVTTPFNLRNNFTYSGTVTDASLDATELRSYEQKYKMPFTVGMGLSYRVPFFPLLMLAADAEWLPYKNQAISQTFYEYNQYNSLDPNRGLPLVIQTPRPPVISNENHYQLRSGLEFLLVNAEKVEFRVMGGYRIQTQLNEDGSSSKAKGFSAGATLFFDRFKIHAGFQQMKYPQTTAGVTNQTTQSAFSVDLVVHLVEDIF</sequence>
<accession>A0A344TCL3</accession>
<dbReference type="Gene3D" id="2.40.160.60">
    <property type="entry name" value="Outer membrane protein transport protein (OMPP1/FadL/TodX)"/>
    <property type="match status" value="1"/>
</dbReference>
<organism evidence="2 3">
    <name type="scientific">Runella rosea</name>
    <dbReference type="NCBI Taxonomy" id="2259595"/>
    <lineage>
        <taxon>Bacteria</taxon>
        <taxon>Pseudomonadati</taxon>
        <taxon>Bacteroidota</taxon>
        <taxon>Cytophagia</taxon>
        <taxon>Cytophagales</taxon>
        <taxon>Spirosomataceae</taxon>
        <taxon>Runella</taxon>
    </lineage>
</organism>
<dbReference type="SUPFAM" id="SSF56935">
    <property type="entry name" value="Porins"/>
    <property type="match status" value="1"/>
</dbReference>
<dbReference type="Proteomes" id="UP000251993">
    <property type="component" value="Chromosome"/>
</dbReference>
<reference evidence="2 3" key="1">
    <citation type="submission" date="2018-07" db="EMBL/GenBank/DDBJ databases">
        <title>Genome sequencing of Runella.</title>
        <authorList>
            <person name="Baek M.-G."/>
            <person name="Yi H."/>
        </authorList>
    </citation>
    <scope>NUCLEOTIDE SEQUENCE [LARGE SCALE GENOMIC DNA]</scope>
    <source>
        <strain evidence="2 3">HYN0085</strain>
    </source>
</reference>
<evidence type="ECO:0000256" key="1">
    <source>
        <dbReference type="SAM" id="SignalP"/>
    </source>
</evidence>
<feature type="signal peptide" evidence="1">
    <location>
        <begin position="1"/>
        <end position="39"/>
    </location>
</feature>
<evidence type="ECO:0000313" key="3">
    <source>
        <dbReference type="Proteomes" id="UP000251993"/>
    </source>
</evidence>
<dbReference type="KEGG" id="run:DR864_00905"/>
<keyword evidence="3" id="KW-1185">Reference proteome</keyword>
<dbReference type="OrthoDB" id="9808507at2"/>
<proteinExistence type="predicted"/>
<evidence type="ECO:0008006" key="4">
    <source>
        <dbReference type="Google" id="ProtNLM"/>
    </source>
</evidence>
<name>A0A344TCL3_9BACT</name>
<protein>
    <recommendedName>
        <fullName evidence="4">Long-chain fatty acid transport protein</fullName>
    </recommendedName>
</protein>
<gene>
    <name evidence="2" type="ORF">DR864_00905</name>
</gene>
<feature type="chain" id="PRO_5016666783" description="Long-chain fatty acid transport protein" evidence="1">
    <location>
        <begin position="40"/>
        <end position="460"/>
    </location>
</feature>
<keyword evidence="1" id="KW-0732">Signal</keyword>
<evidence type="ECO:0000313" key="2">
    <source>
        <dbReference type="EMBL" id="AXE16384.1"/>
    </source>
</evidence>
<dbReference type="AlphaFoldDB" id="A0A344TCL3"/>
<dbReference type="EMBL" id="CP030850">
    <property type="protein sequence ID" value="AXE16384.1"/>
    <property type="molecule type" value="Genomic_DNA"/>
</dbReference>